<dbReference type="InterPro" id="IPR017871">
    <property type="entry name" value="ABC_transporter-like_CS"/>
</dbReference>
<dbReference type="GO" id="GO:0005524">
    <property type="term" value="F:ATP binding"/>
    <property type="evidence" value="ECO:0007669"/>
    <property type="project" value="UniProtKB-KW"/>
</dbReference>
<evidence type="ECO:0000256" key="4">
    <source>
        <dbReference type="SAM" id="MobiDB-lite"/>
    </source>
</evidence>
<gene>
    <name evidence="6" type="ORF">GCM10022240_05970</name>
</gene>
<accession>A0ABP7G468</accession>
<keyword evidence="2" id="KW-0547">Nucleotide-binding</keyword>
<evidence type="ECO:0000256" key="1">
    <source>
        <dbReference type="ARBA" id="ARBA00022448"/>
    </source>
</evidence>
<dbReference type="SMART" id="SM00382">
    <property type="entry name" value="AAA"/>
    <property type="match status" value="1"/>
</dbReference>
<name>A0ABP7G468_9MICO</name>
<sequence>MDDKMMTSPIQALPGVSNTPTPSGGGAGELMLTSTGVAKSYGAHRVLADVDLEVRRGEIVCIVGPSGAGKTTLLRCLAGLTKLTEGEVTLAGQKVTGPMADMSLVFQDYRGSLLPWMHVISNVAFPLEGNRVPKRERLERARRRLATVGLIGSEDKYPWQLSGGMQQRVAIARALAYDSPVMLMDEPFGSLDAQTRYDLEELVLRLRRELGITIIVVTHDIDEAVFLGDRVVVFGGAPSKVVESVDVDLGDERDQIATKALPRFAQLRSHILGEIKQLAAVTGPIGTL</sequence>
<evidence type="ECO:0000313" key="6">
    <source>
        <dbReference type="EMBL" id="GAA3755875.1"/>
    </source>
</evidence>
<dbReference type="CDD" id="cd03293">
    <property type="entry name" value="ABC_NrtD_SsuB_transporters"/>
    <property type="match status" value="1"/>
</dbReference>
<evidence type="ECO:0000256" key="2">
    <source>
        <dbReference type="ARBA" id="ARBA00022741"/>
    </source>
</evidence>
<dbReference type="EMBL" id="BAABAF010000001">
    <property type="protein sequence ID" value="GAA3755875.1"/>
    <property type="molecule type" value="Genomic_DNA"/>
</dbReference>
<dbReference type="SUPFAM" id="SSF52540">
    <property type="entry name" value="P-loop containing nucleoside triphosphate hydrolases"/>
    <property type="match status" value="1"/>
</dbReference>
<dbReference type="Pfam" id="PF00005">
    <property type="entry name" value="ABC_tran"/>
    <property type="match status" value="1"/>
</dbReference>
<proteinExistence type="predicted"/>
<evidence type="ECO:0000313" key="7">
    <source>
        <dbReference type="Proteomes" id="UP001500540"/>
    </source>
</evidence>
<dbReference type="PROSITE" id="PS50893">
    <property type="entry name" value="ABC_TRANSPORTER_2"/>
    <property type="match status" value="1"/>
</dbReference>
<keyword evidence="1" id="KW-0813">Transport</keyword>
<dbReference type="InterPro" id="IPR050166">
    <property type="entry name" value="ABC_transporter_ATP-bind"/>
</dbReference>
<dbReference type="PROSITE" id="PS00211">
    <property type="entry name" value="ABC_TRANSPORTER_1"/>
    <property type="match status" value="1"/>
</dbReference>
<dbReference type="Gene3D" id="3.40.50.300">
    <property type="entry name" value="P-loop containing nucleotide triphosphate hydrolases"/>
    <property type="match status" value="1"/>
</dbReference>
<keyword evidence="7" id="KW-1185">Reference proteome</keyword>
<dbReference type="InterPro" id="IPR003593">
    <property type="entry name" value="AAA+_ATPase"/>
</dbReference>
<keyword evidence="3 6" id="KW-0067">ATP-binding</keyword>
<dbReference type="InterPro" id="IPR027417">
    <property type="entry name" value="P-loop_NTPase"/>
</dbReference>
<dbReference type="PANTHER" id="PTHR42788">
    <property type="entry name" value="TAURINE IMPORT ATP-BINDING PROTEIN-RELATED"/>
    <property type="match status" value="1"/>
</dbReference>
<feature type="domain" description="ABC transporter" evidence="5">
    <location>
        <begin position="32"/>
        <end position="261"/>
    </location>
</feature>
<feature type="region of interest" description="Disordered" evidence="4">
    <location>
        <begin position="1"/>
        <end position="24"/>
    </location>
</feature>
<evidence type="ECO:0000256" key="3">
    <source>
        <dbReference type="ARBA" id="ARBA00022840"/>
    </source>
</evidence>
<dbReference type="Proteomes" id="UP001500540">
    <property type="component" value="Unassembled WGS sequence"/>
</dbReference>
<organism evidence="6 7">
    <name type="scientific">Microbacterium kribbense</name>
    <dbReference type="NCBI Taxonomy" id="433645"/>
    <lineage>
        <taxon>Bacteria</taxon>
        <taxon>Bacillati</taxon>
        <taxon>Actinomycetota</taxon>
        <taxon>Actinomycetes</taxon>
        <taxon>Micrococcales</taxon>
        <taxon>Microbacteriaceae</taxon>
        <taxon>Microbacterium</taxon>
    </lineage>
</organism>
<comment type="caution">
    <text evidence="6">The sequence shown here is derived from an EMBL/GenBank/DDBJ whole genome shotgun (WGS) entry which is preliminary data.</text>
</comment>
<evidence type="ECO:0000259" key="5">
    <source>
        <dbReference type="PROSITE" id="PS50893"/>
    </source>
</evidence>
<protein>
    <submittedName>
        <fullName evidence="6">ABC transporter ATP-binding protein</fullName>
    </submittedName>
</protein>
<reference evidence="7" key="1">
    <citation type="journal article" date="2019" name="Int. J. Syst. Evol. Microbiol.">
        <title>The Global Catalogue of Microorganisms (GCM) 10K type strain sequencing project: providing services to taxonomists for standard genome sequencing and annotation.</title>
        <authorList>
            <consortium name="The Broad Institute Genomics Platform"/>
            <consortium name="The Broad Institute Genome Sequencing Center for Infectious Disease"/>
            <person name="Wu L."/>
            <person name="Ma J."/>
        </authorList>
    </citation>
    <scope>NUCLEOTIDE SEQUENCE [LARGE SCALE GENOMIC DNA]</scope>
    <source>
        <strain evidence="7">JCM 16950</strain>
    </source>
</reference>
<dbReference type="PANTHER" id="PTHR42788:SF13">
    <property type="entry name" value="ALIPHATIC SULFONATES IMPORT ATP-BINDING PROTEIN SSUB"/>
    <property type="match status" value="1"/>
</dbReference>
<dbReference type="InterPro" id="IPR003439">
    <property type="entry name" value="ABC_transporter-like_ATP-bd"/>
</dbReference>